<protein>
    <submittedName>
        <fullName evidence="1">Uncharacterized protein</fullName>
    </submittedName>
</protein>
<name>A0A5M6I4T0_9PROT</name>
<keyword evidence="2" id="KW-1185">Reference proteome</keyword>
<sequence>MIRPVGQGRFLLTQASALVRVAMALPALPMAAIQIDVGKAVLAEAVAAGRDPTPAEWDLILTPAEEVAEGCAAGSQNVTEWRE</sequence>
<organism evidence="1 2">
    <name type="scientific">Roseospira marina</name>
    <dbReference type="NCBI Taxonomy" id="140057"/>
    <lineage>
        <taxon>Bacteria</taxon>
        <taxon>Pseudomonadati</taxon>
        <taxon>Pseudomonadota</taxon>
        <taxon>Alphaproteobacteria</taxon>
        <taxon>Rhodospirillales</taxon>
        <taxon>Rhodospirillaceae</taxon>
        <taxon>Roseospira</taxon>
    </lineage>
</organism>
<reference evidence="1 2" key="1">
    <citation type="submission" date="2019-09" db="EMBL/GenBank/DDBJ databases">
        <title>Genome sequence of Roseospira marina, one of the more divergent members of the non-sulfur purple photosynthetic bacterial family, the Rhodospirillaceae.</title>
        <authorList>
            <person name="Meyer T."/>
            <person name="Kyndt J."/>
        </authorList>
    </citation>
    <scope>NUCLEOTIDE SEQUENCE [LARGE SCALE GENOMIC DNA]</scope>
    <source>
        <strain evidence="1 2">DSM 15113</strain>
    </source>
</reference>
<dbReference type="EMBL" id="VWPJ01000039">
    <property type="protein sequence ID" value="KAA5603230.1"/>
    <property type="molecule type" value="Genomic_DNA"/>
</dbReference>
<dbReference type="AlphaFoldDB" id="A0A5M6I4T0"/>
<comment type="caution">
    <text evidence="1">The sequence shown here is derived from an EMBL/GenBank/DDBJ whole genome shotgun (WGS) entry which is preliminary data.</text>
</comment>
<dbReference type="RefSeq" id="WP_150064221.1">
    <property type="nucleotide sequence ID" value="NZ_JACHII010000037.1"/>
</dbReference>
<proteinExistence type="predicted"/>
<evidence type="ECO:0000313" key="1">
    <source>
        <dbReference type="EMBL" id="KAA5603230.1"/>
    </source>
</evidence>
<dbReference type="Proteomes" id="UP000324065">
    <property type="component" value="Unassembled WGS sequence"/>
</dbReference>
<gene>
    <name evidence="1" type="ORF">F1188_20000</name>
</gene>
<dbReference type="OrthoDB" id="10020108at2"/>
<evidence type="ECO:0000313" key="2">
    <source>
        <dbReference type="Proteomes" id="UP000324065"/>
    </source>
</evidence>
<accession>A0A5M6I4T0</accession>